<organism evidence="2 3">
    <name type="scientific">Hebeloma cylindrosporum</name>
    <dbReference type="NCBI Taxonomy" id="76867"/>
    <lineage>
        <taxon>Eukaryota</taxon>
        <taxon>Fungi</taxon>
        <taxon>Dikarya</taxon>
        <taxon>Basidiomycota</taxon>
        <taxon>Agaricomycotina</taxon>
        <taxon>Agaricomycetes</taxon>
        <taxon>Agaricomycetidae</taxon>
        <taxon>Agaricales</taxon>
        <taxon>Agaricineae</taxon>
        <taxon>Hymenogastraceae</taxon>
        <taxon>Hebeloma</taxon>
    </lineage>
</organism>
<evidence type="ECO:0000313" key="2">
    <source>
        <dbReference type="EMBL" id="KIM37965.1"/>
    </source>
</evidence>
<sequence>MLFDADDTHRPPCLAIDNADKEEGQEQGPGGGKNVRKGWGQCKEEVETMRHATVRRRRSLSFLLQTERCGFSTASFHSTMNGICEPNDVAKNVPATSFAIADPSHEPNKAGNPPTRSFDGERLSNPSRKPINRE</sequence>
<evidence type="ECO:0000256" key="1">
    <source>
        <dbReference type="SAM" id="MobiDB-lite"/>
    </source>
</evidence>
<feature type="region of interest" description="Disordered" evidence="1">
    <location>
        <begin position="1"/>
        <end position="38"/>
    </location>
</feature>
<reference evidence="2 3" key="1">
    <citation type="submission" date="2014-04" db="EMBL/GenBank/DDBJ databases">
        <authorList>
            <consortium name="DOE Joint Genome Institute"/>
            <person name="Kuo A."/>
            <person name="Gay G."/>
            <person name="Dore J."/>
            <person name="Kohler A."/>
            <person name="Nagy L.G."/>
            <person name="Floudas D."/>
            <person name="Copeland A."/>
            <person name="Barry K.W."/>
            <person name="Cichocki N."/>
            <person name="Veneault-Fourrey C."/>
            <person name="LaButti K."/>
            <person name="Lindquist E.A."/>
            <person name="Lipzen A."/>
            <person name="Lundell T."/>
            <person name="Morin E."/>
            <person name="Murat C."/>
            <person name="Sun H."/>
            <person name="Tunlid A."/>
            <person name="Henrissat B."/>
            <person name="Grigoriev I.V."/>
            <person name="Hibbett D.S."/>
            <person name="Martin F."/>
            <person name="Nordberg H.P."/>
            <person name="Cantor M.N."/>
            <person name="Hua S.X."/>
        </authorList>
    </citation>
    <scope>NUCLEOTIDE SEQUENCE [LARGE SCALE GENOMIC DNA]</scope>
    <source>
        <strain evidence="3">h7</strain>
    </source>
</reference>
<name>A0A0C3BMQ2_HEBCY</name>
<dbReference type="AlphaFoldDB" id="A0A0C3BMQ2"/>
<dbReference type="Proteomes" id="UP000053424">
    <property type="component" value="Unassembled WGS sequence"/>
</dbReference>
<feature type="compositionally biased region" description="Basic and acidic residues" evidence="1">
    <location>
        <begin position="1"/>
        <end position="10"/>
    </location>
</feature>
<dbReference type="HOGENOM" id="CLU_1896475_0_0_1"/>
<reference evidence="3" key="2">
    <citation type="submission" date="2015-01" db="EMBL/GenBank/DDBJ databases">
        <title>Evolutionary Origins and Diversification of the Mycorrhizal Mutualists.</title>
        <authorList>
            <consortium name="DOE Joint Genome Institute"/>
            <consortium name="Mycorrhizal Genomics Consortium"/>
            <person name="Kohler A."/>
            <person name="Kuo A."/>
            <person name="Nagy L.G."/>
            <person name="Floudas D."/>
            <person name="Copeland A."/>
            <person name="Barry K.W."/>
            <person name="Cichocki N."/>
            <person name="Veneault-Fourrey C."/>
            <person name="LaButti K."/>
            <person name="Lindquist E.A."/>
            <person name="Lipzen A."/>
            <person name="Lundell T."/>
            <person name="Morin E."/>
            <person name="Murat C."/>
            <person name="Riley R."/>
            <person name="Ohm R."/>
            <person name="Sun H."/>
            <person name="Tunlid A."/>
            <person name="Henrissat B."/>
            <person name="Grigoriev I.V."/>
            <person name="Hibbett D.S."/>
            <person name="Martin F."/>
        </authorList>
    </citation>
    <scope>NUCLEOTIDE SEQUENCE [LARGE SCALE GENOMIC DNA]</scope>
    <source>
        <strain evidence="3">h7</strain>
    </source>
</reference>
<proteinExistence type="predicted"/>
<feature type="region of interest" description="Disordered" evidence="1">
    <location>
        <begin position="97"/>
        <end position="134"/>
    </location>
</feature>
<protein>
    <submittedName>
        <fullName evidence="2">Uncharacterized protein</fullName>
    </submittedName>
</protein>
<dbReference type="EMBL" id="KN831794">
    <property type="protein sequence ID" value="KIM37965.1"/>
    <property type="molecule type" value="Genomic_DNA"/>
</dbReference>
<accession>A0A0C3BMQ2</accession>
<evidence type="ECO:0000313" key="3">
    <source>
        <dbReference type="Proteomes" id="UP000053424"/>
    </source>
</evidence>
<gene>
    <name evidence="2" type="ORF">M413DRAFT_30613</name>
</gene>
<keyword evidence="3" id="KW-1185">Reference proteome</keyword>